<dbReference type="GO" id="GO:0008168">
    <property type="term" value="F:methyltransferase activity"/>
    <property type="evidence" value="ECO:0007669"/>
    <property type="project" value="UniProtKB-KW"/>
</dbReference>
<dbReference type="Gene3D" id="3.40.50.150">
    <property type="entry name" value="Vaccinia Virus protein VP39"/>
    <property type="match status" value="1"/>
</dbReference>
<reference evidence="1" key="2">
    <citation type="journal article" date="2021" name="PeerJ">
        <title>Extensive microbial diversity within the chicken gut microbiome revealed by metagenomics and culture.</title>
        <authorList>
            <person name="Gilroy R."/>
            <person name="Ravi A."/>
            <person name="Getino M."/>
            <person name="Pursley I."/>
            <person name="Horton D.L."/>
            <person name="Alikhan N.F."/>
            <person name="Baker D."/>
            <person name="Gharbi K."/>
            <person name="Hall N."/>
            <person name="Watson M."/>
            <person name="Adriaenssens E.M."/>
            <person name="Foster-Nyarko E."/>
            <person name="Jarju S."/>
            <person name="Secka A."/>
            <person name="Antonio M."/>
            <person name="Oren A."/>
            <person name="Chaudhuri R.R."/>
            <person name="La Ragione R."/>
            <person name="Hildebrand F."/>
            <person name="Pallen M.J."/>
        </authorList>
    </citation>
    <scope>NUCLEOTIDE SEQUENCE</scope>
    <source>
        <strain evidence="1">1063</strain>
    </source>
</reference>
<reference evidence="1" key="1">
    <citation type="submission" date="2020-10" db="EMBL/GenBank/DDBJ databases">
        <authorList>
            <person name="Gilroy R."/>
        </authorList>
    </citation>
    <scope>NUCLEOTIDE SEQUENCE</scope>
    <source>
        <strain evidence="1">1063</strain>
    </source>
</reference>
<dbReference type="Proteomes" id="UP000824088">
    <property type="component" value="Unassembled WGS sequence"/>
</dbReference>
<dbReference type="InterPro" id="IPR029063">
    <property type="entry name" value="SAM-dependent_MTases_sf"/>
</dbReference>
<dbReference type="PANTHER" id="PTHR38451:SF1">
    <property type="entry name" value="TRNA (ADENINE(22)-N(1))-METHYLTRANSFERASE"/>
    <property type="match status" value="1"/>
</dbReference>
<dbReference type="Pfam" id="PF12847">
    <property type="entry name" value="Methyltransf_18"/>
    <property type="match status" value="1"/>
</dbReference>
<proteinExistence type="predicted"/>
<protein>
    <submittedName>
        <fullName evidence="1">SAM-dependent methyltransferase</fullName>
    </submittedName>
</protein>
<gene>
    <name evidence="1" type="ORF">IAD51_05650</name>
</gene>
<evidence type="ECO:0000313" key="1">
    <source>
        <dbReference type="EMBL" id="HIU21694.1"/>
    </source>
</evidence>
<keyword evidence="1" id="KW-0808">Transferase</keyword>
<evidence type="ECO:0000313" key="2">
    <source>
        <dbReference type="Proteomes" id="UP000824088"/>
    </source>
</evidence>
<dbReference type="AlphaFoldDB" id="A0A9D1HSG1"/>
<name>A0A9D1HSG1_9FIRM</name>
<accession>A0A9D1HSG1</accession>
<comment type="caution">
    <text evidence="1">The sequence shown here is derived from an EMBL/GenBank/DDBJ whole genome shotgun (WGS) entry which is preliminary data.</text>
</comment>
<dbReference type="EMBL" id="DVMN01000101">
    <property type="protein sequence ID" value="HIU21694.1"/>
    <property type="molecule type" value="Genomic_DNA"/>
</dbReference>
<dbReference type="CDD" id="cd02440">
    <property type="entry name" value="AdoMet_MTases"/>
    <property type="match status" value="1"/>
</dbReference>
<dbReference type="PANTHER" id="PTHR38451">
    <property type="entry name" value="TRNA (ADENINE(22)-N(1))-METHYLTRANSFERASE"/>
    <property type="match status" value="1"/>
</dbReference>
<dbReference type="GO" id="GO:0032259">
    <property type="term" value="P:methylation"/>
    <property type="evidence" value="ECO:0007669"/>
    <property type="project" value="UniProtKB-KW"/>
</dbReference>
<dbReference type="SUPFAM" id="SSF53335">
    <property type="entry name" value="S-adenosyl-L-methionine-dependent methyltransferases"/>
    <property type="match status" value="1"/>
</dbReference>
<keyword evidence="1" id="KW-0489">Methyltransferase</keyword>
<organism evidence="1 2">
    <name type="scientific">Candidatus Limadaptatus stercorigallinarum</name>
    <dbReference type="NCBI Taxonomy" id="2840845"/>
    <lineage>
        <taxon>Bacteria</taxon>
        <taxon>Bacillati</taxon>
        <taxon>Bacillota</taxon>
        <taxon>Clostridia</taxon>
        <taxon>Eubacteriales</taxon>
        <taxon>Candidatus Limadaptatus</taxon>
    </lineage>
</organism>
<sequence>MPIRLDERLTEIARLAEGADTVCDVGSDHGKLACWLVQTGRAARVIATDISAPSLKKAERLAEELGLADEVPTRVGDGLDPIADGEADVVVIAGMGGDLIARILERAREQGKRFGRFVLSPNTHAERVREQLQRMGHTVVHDGSVGCAGKDYTVIATREGGEEKFDALQLAFGKFFATDGEFRARAAAELAQINGLLAGNPGAASLAERKRLLEEALKECAE</sequence>